<evidence type="ECO:0000313" key="2">
    <source>
        <dbReference type="Proteomes" id="UP001190700"/>
    </source>
</evidence>
<comment type="caution">
    <text evidence="1">The sequence shown here is derived from an EMBL/GenBank/DDBJ whole genome shotgun (WGS) entry which is preliminary data.</text>
</comment>
<dbReference type="Proteomes" id="UP001190700">
    <property type="component" value="Unassembled WGS sequence"/>
</dbReference>
<dbReference type="AlphaFoldDB" id="A0AAE0BJA5"/>
<evidence type="ECO:0000313" key="1">
    <source>
        <dbReference type="EMBL" id="KAK3236928.1"/>
    </source>
</evidence>
<reference evidence="1 2" key="1">
    <citation type="journal article" date="2015" name="Genome Biol. Evol.">
        <title>Comparative Genomics of a Bacterivorous Green Alga Reveals Evolutionary Causalities and Consequences of Phago-Mixotrophic Mode of Nutrition.</title>
        <authorList>
            <person name="Burns J.A."/>
            <person name="Paasch A."/>
            <person name="Narechania A."/>
            <person name="Kim E."/>
        </authorList>
    </citation>
    <scope>NUCLEOTIDE SEQUENCE [LARGE SCALE GENOMIC DNA]</scope>
    <source>
        <strain evidence="1 2">PLY_AMNH</strain>
    </source>
</reference>
<keyword evidence="2" id="KW-1185">Reference proteome</keyword>
<name>A0AAE0BJA5_9CHLO</name>
<protein>
    <submittedName>
        <fullName evidence="1">Uncharacterized protein</fullName>
    </submittedName>
</protein>
<dbReference type="EMBL" id="LGRX02034765">
    <property type="protein sequence ID" value="KAK3236928.1"/>
    <property type="molecule type" value="Genomic_DNA"/>
</dbReference>
<accession>A0AAE0BJA5</accession>
<gene>
    <name evidence="1" type="ORF">CYMTET_52962</name>
</gene>
<organism evidence="1 2">
    <name type="scientific">Cymbomonas tetramitiformis</name>
    <dbReference type="NCBI Taxonomy" id="36881"/>
    <lineage>
        <taxon>Eukaryota</taxon>
        <taxon>Viridiplantae</taxon>
        <taxon>Chlorophyta</taxon>
        <taxon>Pyramimonadophyceae</taxon>
        <taxon>Pyramimonadales</taxon>
        <taxon>Pyramimonadaceae</taxon>
        <taxon>Cymbomonas</taxon>
    </lineage>
</organism>
<proteinExistence type="predicted"/>
<sequence length="116" mass="13264">MSRQQKENMTPSSHNSYDSVNEVVQHLSQGLVEKTDQVRDCEQRCVRINVLNQSKEVHDALSAPTYTACTAYNLYASPHASQMRKRTHASYWFVSAERSEETKAAKHIGKRLLRPT</sequence>